<dbReference type="Proteomes" id="UP001185706">
    <property type="component" value="Unassembled WGS sequence"/>
</dbReference>
<evidence type="ECO:0000313" key="1">
    <source>
        <dbReference type="EMBL" id="MDV2420179.1"/>
    </source>
</evidence>
<reference evidence="1" key="1">
    <citation type="submission" date="2023-08" db="EMBL/GenBank/DDBJ databases">
        <title>Genomic characterization of the C. tuberculostearicum species complex, a ubiquitous member of the human skin microbiome.</title>
        <authorList>
            <person name="Ahmed N."/>
            <person name="Deming C."/>
            <person name="Conlan S."/>
            <person name="Segre J."/>
        </authorList>
    </citation>
    <scope>NUCLEOTIDE SEQUENCE</scope>
    <source>
        <strain evidence="1">CTNIH22</strain>
    </source>
</reference>
<organism evidence="1 2">
    <name type="scientific">Corynebacterium tuberculostearicum</name>
    <dbReference type="NCBI Taxonomy" id="38304"/>
    <lineage>
        <taxon>Bacteria</taxon>
        <taxon>Bacillati</taxon>
        <taxon>Actinomycetota</taxon>
        <taxon>Actinomycetes</taxon>
        <taxon>Mycobacteriales</taxon>
        <taxon>Corynebacteriaceae</taxon>
        <taxon>Corynebacterium</taxon>
    </lineage>
</organism>
<proteinExistence type="predicted"/>
<dbReference type="RefSeq" id="WP_316993771.1">
    <property type="nucleotide sequence ID" value="NZ_JAVBIB010000019.1"/>
</dbReference>
<dbReference type="AlphaFoldDB" id="A0AAE4NNV6"/>
<protein>
    <submittedName>
        <fullName evidence="1">Uncharacterized protein</fullName>
    </submittedName>
</protein>
<gene>
    <name evidence="1" type="ORF">RAE03_10435</name>
</gene>
<evidence type="ECO:0000313" key="2">
    <source>
        <dbReference type="Proteomes" id="UP001185706"/>
    </source>
</evidence>
<dbReference type="EMBL" id="JAVBIB010000019">
    <property type="protein sequence ID" value="MDV2420179.1"/>
    <property type="molecule type" value="Genomic_DNA"/>
</dbReference>
<name>A0AAE4NNV6_9CORY</name>
<accession>A0AAE4NNV6</accession>
<comment type="caution">
    <text evidence="1">The sequence shown here is derived from an EMBL/GenBank/DDBJ whole genome shotgun (WGS) entry which is preliminary data.</text>
</comment>
<sequence length="223" mass="25377">MANPAELLFNQFTEWRAPDETAQAARPDTDDLALHRRAIQNLNDIRGLLLAMENAGRRVGVWKRAFPRWTRIIFCYPGSWQRGGTGSIDQKDLDDLETLIDAVDPFVTKIDESAFEKFRSYLDEVEEALEEDGSLDEHFKESVRVAVRNVREAFDQFTTVGDYRTDEALKSLLAQIALVMVRSQNKNKWETILNGWFFPYVVNQLPDLESGAGLLNMLMSGSG</sequence>